<organism evidence="2 3">
    <name type="scientific">Macrolepiota fuliginosa MF-IS2</name>
    <dbReference type="NCBI Taxonomy" id="1400762"/>
    <lineage>
        <taxon>Eukaryota</taxon>
        <taxon>Fungi</taxon>
        <taxon>Dikarya</taxon>
        <taxon>Basidiomycota</taxon>
        <taxon>Agaricomycotina</taxon>
        <taxon>Agaricomycetes</taxon>
        <taxon>Agaricomycetidae</taxon>
        <taxon>Agaricales</taxon>
        <taxon>Agaricineae</taxon>
        <taxon>Agaricaceae</taxon>
        <taxon>Macrolepiota</taxon>
    </lineage>
</organism>
<feature type="region of interest" description="Disordered" evidence="1">
    <location>
        <begin position="755"/>
        <end position="809"/>
    </location>
</feature>
<protein>
    <submittedName>
        <fullName evidence="2">Uncharacterized protein</fullName>
    </submittedName>
</protein>
<feature type="region of interest" description="Disordered" evidence="1">
    <location>
        <begin position="92"/>
        <end position="228"/>
    </location>
</feature>
<feature type="compositionally biased region" description="Polar residues" evidence="1">
    <location>
        <begin position="761"/>
        <end position="773"/>
    </location>
</feature>
<feature type="compositionally biased region" description="Low complexity" evidence="1">
    <location>
        <begin position="145"/>
        <end position="155"/>
    </location>
</feature>
<feature type="compositionally biased region" description="Basic residues" evidence="1">
    <location>
        <begin position="679"/>
        <end position="709"/>
    </location>
</feature>
<evidence type="ECO:0000313" key="3">
    <source>
        <dbReference type="Proteomes" id="UP000807342"/>
    </source>
</evidence>
<feature type="compositionally biased region" description="Gly residues" evidence="1">
    <location>
        <begin position="156"/>
        <end position="178"/>
    </location>
</feature>
<proteinExistence type="predicted"/>
<feature type="compositionally biased region" description="Pro residues" evidence="1">
    <location>
        <begin position="443"/>
        <end position="457"/>
    </location>
</feature>
<feature type="compositionally biased region" description="Polar residues" evidence="1">
    <location>
        <begin position="474"/>
        <end position="488"/>
    </location>
</feature>
<feature type="compositionally biased region" description="Polar residues" evidence="1">
    <location>
        <begin position="496"/>
        <end position="518"/>
    </location>
</feature>
<feature type="compositionally biased region" description="Basic and acidic residues" evidence="1">
    <location>
        <begin position="216"/>
        <end position="226"/>
    </location>
</feature>
<accession>A0A9P5X3Y6</accession>
<feature type="compositionally biased region" description="Polar residues" evidence="1">
    <location>
        <begin position="525"/>
        <end position="540"/>
    </location>
</feature>
<evidence type="ECO:0000313" key="2">
    <source>
        <dbReference type="EMBL" id="KAF9443204.1"/>
    </source>
</evidence>
<feature type="compositionally biased region" description="Polar residues" evidence="1">
    <location>
        <begin position="1"/>
        <end position="13"/>
    </location>
</feature>
<comment type="caution">
    <text evidence="2">The sequence shown here is derived from an EMBL/GenBank/DDBJ whole genome shotgun (WGS) entry which is preliminary data.</text>
</comment>
<feature type="compositionally biased region" description="Acidic residues" evidence="1">
    <location>
        <begin position="201"/>
        <end position="215"/>
    </location>
</feature>
<reference evidence="2" key="1">
    <citation type="submission" date="2020-11" db="EMBL/GenBank/DDBJ databases">
        <authorList>
            <consortium name="DOE Joint Genome Institute"/>
            <person name="Ahrendt S."/>
            <person name="Riley R."/>
            <person name="Andreopoulos W."/>
            <person name="Labutti K."/>
            <person name="Pangilinan J."/>
            <person name="Ruiz-Duenas F.J."/>
            <person name="Barrasa J.M."/>
            <person name="Sanchez-Garcia M."/>
            <person name="Camarero S."/>
            <person name="Miyauchi S."/>
            <person name="Serrano A."/>
            <person name="Linde D."/>
            <person name="Babiker R."/>
            <person name="Drula E."/>
            <person name="Ayuso-Fernandez I."/>
            <person name="Pacheco R."/>
            <person name="Padilla G."/>
            <person name="Ferreira P."/>
            <person name="Barriuso J."/>
            <person name="Kellner H."/>
            <person name="Castanera R."/>
            <person name="Alfaro M."/>
            <person name="Ramirez L."/>
            <person name="Pisabarro A.G."/>
            <person name="Kuo A."/>
            <person name="Tritt A."/>
            <person name="Lipzen A."/>
            <person name="He G."/>
            <person name="Yan M."/>
            <person name="Ng V."/>
            <person name="Cullen D."/>
            <person name="Martin F."/>
            <person name="Rosso M.-N."/>
            <person name="Henrissat B."/>
            <person name="Hibbett D."/>
            <person name="Martinez A.T."/>
            <person name="Grigoriev I.V."/>
        </authorList>
    </citation>
    <scope>NUCLEOTIDE SEQUENCE</scope>
    <source>
        <strain evidence="2">MF-IS2</strain>
    </source>
</reference>
<dbReference type="EMBL" id="MU151506">
    <property type="protein sequence ID" value="KAF9443204.1"/>
    <property type="molecule type" value="Genomic_DNA"/>
</dbReference>
<evidence type="ECO:0000256" key="1">
    <source>
        <dbReference type="SAM" id="MobiDB-lite"/>
    </source>
</evidence>
<feature type="region of interest" description="Disordered" evidence="1">
    <location>
        <begin position="641"/>
        <end position="709"/>
    </location>
</feature>
<dbReference type="AlphaFoldDB" id="A0A9P5X3Y6"/>
<dbReference type="OrthoDB" id="3058472at2759"/>
<gene>
    <name evidence="2" type="ORF">P691DRAFT_427200</name>
</gene>
<feature type="compositionally biased region" description="Basic residues" evidence="1">
    <location>
        <begin position="14"/>
        <end position="24"/>
    </location>
</feature>
<dbReference type="Proteomes" id="UP000807342">
    <property type="component" value="Unassembled WGS sequence"/>
</dbReference>
<feature type="compositionally biased region" description="Polar residues" evidence="1">
    <location>
        <begin position="92"/>
        <end position="101"/>
    </location>
</feature>
<feature type="region of interest" description="Disordered" evidence="1">
    <location>
        <begin position="324"/>
        <end position="546"/>
    </location>
</feature>
<name>A0A9P5X3Y6_9AGAR</name>
<keyword evidence="3" id="KW-1185">Reference proteome</keyword>
<sequence>MNPNVTYASYGHTNRSHSPNRSHGHGGMYRVNPSIHSTLNMDAASVTTNNNNFNTNAATGAGTTAAYAGTIGAGTVGGVPTRNSYLSYASTPSWANPSTMMETPARTPRPLPDPQTHGHSQMRGGHGFGHGQVGSVDSRGYASSQQQQQQYYQQQGYGGQDYGGQDYGQGQGQDYGHGQGHHEQGHGRPPSGGFYITNVAEVEEVEEGEYEDGPQEGEHEGEHEGGYEYQHPYQNGFGGVQGQNGYSMPVGMGGMGVPMERVAAPLQQQRRPLPIPGVTQGLRRNGTLRSSLDGAGSGSKKKSSFVGGFFLGLKRLPKTVLRYGSKKDKKKRREEEEFESEDMFGGGFTGGLTAMHTGGTLPQYASNPATPTAGPVKNRTPPPQPTMDDSIMPGALPMSPPPDEARRHRGPSLRVTPPSGETLNQINPEEHQYFQSPEQEEVNPPPPPPGVEYPPPSTERNRTTVMMYHDEPQQETNMRQETSRPSTETSERPGTVRQTESGSLSRMASNHTSQNLSNAGRGPNAINTTVSPPGNGQSPVTAHPLPANDYMKMTTSPRTATHATEVTEYTSYTDDPSFSSELNPVFRFFHGFYHLPWISERSTVDYSPMAGFGGKSGGRGIMKKPGLSWYRRKGETQGLTSNSLDLLSTGDGDTGSVLSPLGGWRRRVRRRNTGDNGGRRHRHHHRHHSSRHGHGHGHGHGGSRGRRYRRRSTSTITFEEYHHQRNPSPMIPSTYPFPFVSPPFPYFQAFPAPAAVGESPAQPNTSTAANQGTPGPGNGDRREGGTQTETARPAPVAESTPRGPRGAWGGRAAMYPHGYAAYPPSSSPVYPAPVWMTTAEGGEGSPGRRHGGVVYMPIVPGGYV</sequence>
<feature type="region of interest" description="Disordered" evidence="1">
    <location>
        <begin position="1"/>
        <end position="25"/>
    </location>
</feature>
<feature type="region of interest" description="Disordered" evidence="1">
    <location>
        <begin position="272"/>
        <end position="302"/>
    </location>
</feature>